<accession>A0A4S8M761</accession>
<gene>
    <name evidence="2" type="ORF">K435DRAFT_796346</name>
</gene>
<sequence length="170" mass="19865">MLQVDYNKSSKEKDYSGLSVRLSYNDPRLTGLFDGESPYRNFGQLRASRHPNLFNFGVQLYIRIQSTKNSAQYFELPSSSWNHCSSITATFLNVIMRSSTCLTMDPVVILYIEEYLRKLEDHALIKKSKEKQMRTSDSDVNRHNGTKRSEPLHRRNRYSAVENQEIRFTD</sequence>
<dbReference type="EMBL" id="ML179151">
    <property type="protein sequence ID" value="THU97643.1"/>
    <property type="molecule type" value="Genomic_DNA"/>
</dbReference>
<dbReference type="Proteomes" id="UP000297245">
    <property type="component" value="Unassembled WGS sequence"/>
</dbReference>
<proteinExistence type="predicted"/>
<feature type="region of interest" description="Disordered" evidence="1">
    <location>
        <begin position="127"/>
        <end position="156"/>
    </location>
</feature>
<evidence type="ECO:0000256" key="1">
    <source>
        <dbReference type="SAM" id="MobiDB-lite"/>
    </source>
</evidence>
<keyword evidence="3" id="KW-1185">Reference proteome</keyword>
<evidence type="ECO:0000313" key="2">
    <source>
        <dbReference type="EMBL" id="THU97643.1"/>
    </source>
</evidence>
<evidence type="ECO:0000313" key="3">
    <source>
        <dbReference type="Proteomes" id="UP000297245"/>
    </source>
</evidence>
<reference evidence="2 3" key="1">
    <citation type="journal article" date="2019" name="Nat. Ecol. Evol.">
        <title>Megaphylogeny resolves global patterns of mushroom evolution.</title>
        <authorList>
            <person name="Varga T."/>
            <person name="Krizsan K."/>
            <person name="Foldi C."/>
            <person name="Dima B."/>
            <person name="Sanchez-Garcia M."/>
            <person name="Sanchez-Ramirez S."/>
            <person name="Szollosi G.J."/>
            <person name="Szarkandi J.G."/>
            <person name="Papp V."/>
            <person name="Albert L."/>
            <person name="Andreopoulos W."/>
            <person name="Angelini C."/>
            <person name="Antonin V."/>
            <person name="Barry K.W."/>
            <person name="Bougher N.L."/>
            <person name="Buchanan P."/>
            <person name="Buyck B."/>
            <person name="Bense V."/>
            <person name="Catcheside P."/>
            <person name="Chovatia M."/>
            <person name="Cooper J."/>
            <person name="Damon W."/>
            <person name="Desjardin D."/>
            <person name="Finy P."/>
            <person name="Geml J."/>
            <person name="Haridas S."/>
            <person name="Hughes K."/>
            <person name="Justo A."/>
            <person name="Karasinski D."/>
            <person name="Kautmanova I."/>
            <person name="Kiss B."/>
            <person name="Kocsube S."/>
            <person name="Kotiranta H."/>
            <person name="LaButti K.M."/>
            <person name="Lechner B.E."/>
            <person name="Liimatainen K."/>
            <person name="Lipzen A."/>
            <person name="Lukacs Z."/>
            <person name="Mihaltcheva S."/>
            <person name="Morgado L.N."/>
            <person name="Niskanen T."/>
            <person name="Noordeloos M.E."/>
            <person name="Ohm R.A."/>
            <person name="Ortiz-Santana B."/>
            <person name="Ovrebo C."/>
            <person name="Racz N."/>
            <person name="Riley R."/>
            <person name="Savchenko A."/>
            <person name="Shiryaev A."/>
            <person name="Soop K."/>
            <person name="Spirin V."/>
            <person name="Szebenyi C."/>
            <person name="Tomsovsky M."/>
            <person name="Tulloss R.E."/>
            <person name="Uehling J."/>
            <person name="Grigoriev I.V."/>
            <person name="Vagvolgyi C."/>
            <person name="Papp T."/>
            <person name="Martin F.M."/>
            <person name="Miettinen O."/>
            <person name="Hibbett D.S."/>
            <person name="Nagy L.G."/>
        </authorList>
    </citation>
    <scope>NUCLEOTIDE SEQUENCE [LARGE SCALE GENOMIC DNA]</scope>
    <source>
        <strain evidence="2 3">CBS 962.96</strain>
    </source>
</reference>
<feature type="compositionally biased region" description="Basic and acidic residues" evidence="1">
    <location>
        <begin position="130"/>
        <end position="153"/>
    </location>
</feature>
<protein>
    <submittedName>
        <fullName evidence="2">Uncharacterized protein</fullName>
    </submittedName>
</protein>
<dbReference type="AlphaFoldDB" id="A0A4S8M761"/>
<name>A0A4S8M761_DENBC</name>
<organism evidence="2 3">
    <name type="scientific">Dendrothele bispora (strain CBS 962.96)</name>
    <dbReference type="NCBI Taxonomy" id="1314807"/>
    <lineage>
        <taxon>Eukaryota</taxon>
        <taxon>Fungi</taxon>
        <taxon>Dikarya</taxon>
        <taxon>Basidiomycota</taxon>
        <taxon>Agaricomycotina</taxon>
        <taxon>Agaricomycetes</taxon>
        <taxon>Agaricomycetidae</taxon>
        <taxon>Agaricales</taxon>
        <taxon>Agaricales incertae sedis</taxon>
        <taxon>Dendrothele</taxon>
    </lineage>
</organism>